<dbReference type="Pfam" id="PF00905">
    <property type="entry name" value="Transpeptidase"/>
    <property type="match status" value="1"/>
</dbReference>
<keyword evidence="3" id="KW-1185">Reference proteome</keyword>
<evidence type="ECO:0000313" key="3">
    <source>
        <dbReference type="Proteomes" id="UP000186469"/>
    </source>
</evidence>
<protein>
    <submittedName>
        <fullName evidence="2">Beta-lactamase class D</fullName>
    </submittedName>
</protein>
<feature type="domain" description="Penicillin-binding protein transpeptidase" evidence="1">
    <location>
        <begin position="48"/>
        <end position="256"/>
    </location>
</feature>
<dbReference type="Proteomes" id="UP000186469">
    <property type="component" value="Unassembled WGS sequence"/>
</dbReference>
<dbReference type="AlphaFoldDB" id="A0A1M7SVQ0"/>
<dbReference type="NCBIfam" id="NF012161">
    <property type="entry name" value="bla_class_D_main"/>
    <property type="match status" value="1"/>
</dbReference>
<dbReference type="Gene3D" id="3.40.710.10">
    <property type="entry name" value="DD-peptidase/beta-lactamase superfamily"/>
    <property type="match status" value="1"/>
</dbReference>
<reference evidence="2 3" key="1">
    <citation type="submission" date="2016-12" db="EMBL/GenBank/DDBJ databases">
        <authorList>
            <person name="Song W.-J."/>
            <person name="Kurnit D.M."/>
        </authorList>
    </citation>
    <scope>NUCLEOTIDE SEQUENCE [LARGE SCALE GENOMIC DNA]</scope>
    <source>
        <strain evidence="2 3">DSM 11393</strain>
    </source>
</reference>
<dbReference type="EMBL" id="FRDI01000005">
    <property type="protein sequence ID" value="SHN62603.1"/>
    <property type="molecule type" value="Genomic_DNA"/>
</dbReference>
<gene>
    <name evidence="2" type="ORF">SAMN02745728_01286</name>
</gene>
<proteinExistence type="predicted"/>
<evidence type="ECO:0000313" key="2">
    <source>
        <dbReference type="EMBL" id="SHN62603.1"/>
    </source>
</evidence>
<evidence type="ECO:0000259" key="1">
    <source>
        <dbReference type="Pfam" id="PF00905"/>
    </source>
</evidence>
<accession>A0A1M7SVQ0</accession>
<name>A0A1M7SVQ0_9BACT</name>
<sequence length="278" mass="31816">MRFLFSLIFITFFVLSPSLVFALSWQESPELKPLFTELGIKEGTFVLYDVNENILKGYNKKRAETRFIPGSTYKIPNALIGLSVGAVKNVDEVLPYGGQPQPIKAWEHDMSLRDAIKMSNVPIYQELARRIGLINMWKLLDKLNFGNDEVLKPLMHRRKGLGVVAIDRFWLDGPLKISAVEQVEFLKRLALGELPVDKEIQQSVREILKLEQGENWALFGKTGAVDKYNPSLGWWVGWVEKEGRVYIFALNIDMLDNTYFERRISLGKNCLKKLGVLP</sequence>
<dbReference type="SUPFAM" id="SSF56601">
    <property type="entry name" value="beta-lactamase/transpeptidase-like"/>
    <property type="match status" value="1"/>
</dbReference>
<dbReference type="STRING" id="1121455.SAMN02745728_01286"/>
<dbReference type="GO" id="GO:0008658">
    <property type="term" value="F:penicillin binding"/>
    <property type="evidence" value="ECO:0007669"/>
    <property type="project" value="InterPro"/>
</dbReference>
<dbReference type="InterPro" id="IPR001460">
    <property type="entry name" value="PCN-bd_Tpept"/>
</dbReference>
<organism evidence="2 3">
    <name type="scientific">Desulfovibrio litoralis DSM 11393</name>
    <dbReference type="NCBI Taxonomy" id="1121455"/>
    <lineage>
        <taxon>Bacteria</taxon>
        <taxon>Pseudomonadati</taxon>
        <taxon>Thermodesulfobacteriota</taxon>
        <taxon>Desulfovibrionia</taxon>
        <taxon>Desulfovibrionales</taxon>
        <taxon>Desulfovibrionaceae</taxon>
        <taxon>Desulfovibrio</taxon>
    </lineage>
</organism>
<dbReference type="OrthoDB" id="9762883at2"/>
<dbReference type="InterPro" id="IPR012338">
    <property type="entry name" value="Beta-lactam/transpept-like"/>
</dbReference>